<evidence type="ECO:0000313" key="2">
    <source>
        <dbReference type="EMBL" id="KAJ1092229.1"/>
    </source>
</evidence>
<protein>
    <submittedName>
        <fullName evidence="2">Uncharacterized protein</fullName>
    </submittedName>
</protein>
<evidence type="ECO:0000313" key="3">
    <source>
        <dbReference type="Proteomes" id="UP001066276"/>
    </source>
</evidence>
<sequence length="120" mass="13366">MKRRCAPSTSSRPGLVRPRVCPAGYGSECFLRPPDPLWGRASHTDVGGAHSMRSPSSAAHPPCSRSRRSGFGAPPRQRWWPRLLRGFRFSAGCALRPPNFSRFRWWGAGFRGTDPVSAFR</sequence>
<dbReference type="AlphaFoldDB" id="A0AAV7LMK9"/>
<evidence type="ECO:0000256" key="1">
    <source>
        <dbReference type="SAM" id="MobiDB-lite"/>
    </source>
</evidence>
<keyword evidence="3" id="KW-1185">Reference proteome</keyword>
<proteinExistence type="predicted"/>
<gene>
    <name evidence="2" type="ORF">NDU88_005341</name>
</gene>
<dbReference type="EMBL" id="JANPWB010000015">
    <property type="protein sequence ID" value="KAJ1092229.1"/>
    <property type="molecule type" value="Genomic_DNA"/>
</dbReference>
<name>A0AAV7LMK9_PLEWA</name>
<accession>A0AAV7LMK9</accession>
<feature type="region of interest" description="Disordered" evidence="1">
    <location>
        <begin position="41"/>
        <end position="76"/>
    </location>
</feature>
<organism evidence="2 3">
    <name type="scientific">Pleurodeles waltl</name>
    <name type="common">Iberian ribbed newt</name>
    <dbReference type="NCBI Taxonomy" id="8319"/>
    <lineage>
        <taxon>Eukaryota</taxon>
        <taxon>Metazoa</taxon>
        <taxon>Chordata</taxon>
        <taxon>Craniata</taxon>
        <taxon>Vertebrata</taxon>
        <taxon>Euteleostomi</taxon>
        <taxon>Amphibia</taxon>
        <taxon>Batrachia</taxon>
        <taxon>Caudata</taxon>
        <taxon>Salamandroidea</taxon>
        <taxon>Salamandridae</taxon>
        <taxon>Pleurodelinae</taxon>
        <taxon>Pleurodeles</taxon>
    </lineage>
</organism>
<reference evidence="2" key="1">
    <citation type="journal article" date="2022" name="bioRxiv">
        <title>Sequencing and chromosome-scale assembly of the giantPleurodeles waltlgenome.</title>
        <authorList>
            <person name="Brown T."/>
            <person name="Elewa A."/>
            <person name="Iarovenko S."/>
            <person name="Subramanian E."/>
            <person name="Araus A.J."/>
            <person name="Petzold A."/>
            <person name="Susuki M."/>
            <person name="Suzuki K.-i.T."/>
            <person name="Hayashi T."/>
            <person name="Toyoda A."/>
            <person name="Oliveira C."/>
            <person name="Osipova E."/>
            <person name="Leigh N.D."/>
            <person name="Simon A."/>
            <person name="Yun M.H."/>
        </authorList>
    </citation>
    <scope>NUCLEOTIDE SEQUENCE</scope>
    <source>
        <strain evidence="2">20211129_DDA</strain>
        <tissue evidence="2">Liver</tissue>
    </source>
</reference>
<comment type="caution">
    <text evidence="2">The sequence shown here is derived from an EMBL/GenBank/DDBJ whole genome shotgun (WGS) entry which is preliminary data.</text>
</comment>
<dbReference type="Proteomes" id="UP001066276">
    <property type="component" value="Chromosome 11"/>
</dbReference>